<dbReference type="EMBL" id="CAJOBH010016021">
    <property type="protein sequence ID" value="CAF4191047.1"/>
    <property type="molecule type" value="Genomic_DNA"/>
</dbReference>
<feature type="non-terminal residue" evidence="5">
    <location>
        <position position="1"/>
    </location>
</feature>
<dbReference type="InterPro" id="IPR015009">
    <property type="entry name" value="Vinculin-bd_dom"/>
</dbReference>
<keyword evidence="2" id="KW-0963">Cytoplasm</keyword>
<gene>
    <name evidence="4" type="ORF">BYL167_LOCUS23242</name>
    <name evidence="5" type="ORF">GIL414_LOCUS26475</name>
</gene>
<dbReference type="EMBL" id="CAJOBJ010038855">
    <property type="protein sequence ID" value="CAF4315386.1"/>
    <property type="molecule type" value="Genomic_DNA"/>
</dbReference>
<dbReference type="PANTHER" id="PTHR19981">
    <property type="entry name" value="TALIN"/>
    <property type="match status" value="1"/>
</dbReference>
<reference evidence="5" key="1">
    <citation type="submission" date="2021-02" db="EMBL/GenBank/DDBJ databases">
        <authorList>
            <person name="Nowell W R."/>
        </authorList>
    </citation>
    <scope>NUCLEOTIDE SEQUENCE</scope>
</reference>
<comment type="subcellular location">
    <subcellularLocation>
        <location evidence="1">Cytoplasm</location>
    </subcellularLocation>
</comment>
<dbReference type="AlphaFoldDB" id="A0A8S2U3G1"/>
<sequence length="85" mass="9257">NDLATRIKSVVADLGLTCIELIEKLGLYQQNNHDYNLKHTVENLCQKVIEKISYVLAALQTSARGTQACINAASTVSGIIADLVR</sequence>
<comment type="caution">
    <text evidence="5">The sequence shown here is derived from an EMBL/GenBank/DDBJ whole genome shotgun (WGS) entry which is preliminary data.</text>
</comment>
<dbReference type="GO" id="GO:0005886">
    <property type="term" value="C:plasma membrane"/>
    <property type="evidence" value="ECO:0007669"/>
    <property type="project" value="TreeGrafter"/>
</dbReference>
<evidence type="ECO:0000313" key="5">
    <source>
        <dbReference type="EMBL" id="CAF4315386.1"/>
    </source>
</evidence>
<evidence type="ECO:0000313" key="6">
    <source>
        <dbReference type="Proteomes" id="UP000681720"/>
    </source>
</evidence>
<dbReference type="GO" id="GO:0005925">
    <property type="term" value="C:focal adhesion"/>
    <property type="evidence" value="ECO:0007669"/>
    <property type="project" value="TreeGrafter"/>
</dbReference>
<name>A0A8S2U3G1_9BILA</name>
<dbReference type="GO" id="GO:0005178">
    <property type="term" value="F:integrin binding"/>
    <property type="evidence" value="ECO:0007669"/>
    <property type="project" value="TreeGrafter"/>
</dbReference>
<evidence type="ECO:0000313" key="4">
    <source>
        <dbReference type="EMBL" id="CAF4191047.1"/>
    </source>
</evidence>
<dbReference type="Pfam" id="PF08913">
    <property type="entry name" value="VBS"/>
    <property type="match status" value="1"/>
</dbReference>
<organism evidence="5 6">
    <name type="scientific">Rotaria magnacalcarata</name>
    <dbReference type="NCBI Taxonomy" id="392030"/>
    <lineage>
        <taxon>Eukaryota</taxon>
        <taxon>Metazoa</taxon>
        <taxon>Spiralia</taxon>
        <taxon>Gnathifera</taxon>
        <taxon>Rotifera</taxon>
        <taxon>Eurotatoria</taxon>
        <taxon>Bdelloidea</taxon>
        <taxon>Philodinida</taxon>
        <taxon>Philodinidae</taxon>
        <taxon>Rotaria</taxon>
    </lineage>
</organism>
<dbReference type="Proteomes" id="UP000681720">
    <property type="component" value="Unassembled WGS sequence"/>
</dbReference>
<dbReference type="GO" id="GO:0051015">
    <property type="term" value="F:actin filament binding"/>
    <property type="evidence" value="ECO:0007669"/>
    <property type="project" value="InterPro"/>
</dbReference>
<protein>
    <recommendedName>
        <fullName evidence="3">Vinculin-binding site-containing domain-containing protein</fullName>
    </recommendedName>
</protein>
<evidence type="ECO:0000256" key="2">
    <source>
        <dbReference type="ARBA" id="ARBA00022490"/>
    </source>
</evidence>
<dbReference type="GO" id="GO:0030036">
    <property type="term" value="P:actin cytoskeleton organization"/>
    <property type="evidence" value="ECO:0007669"/>
    <property type="project" value="TreeGrafter"/>
</dbReference>
<dbReference type="Gene3D" id="1.20.1420.10">
    <property type="entry name" value="Talin, central domain"/>
    <property type="match status" value="2"/>
</dbReference>
<dbReference type="GO" id="GO:0005737">
    <property type="term" value="C:cytoplasm"/>
    <property type="evidence" value="ECO:0007669"/>
    <property type="project" value="UniProtKB-SubCell"/>
</dbReference>
<evidence type="ECO:0000256" key="1">
    <source>
        <dbReference type="ARBA" id="ARBA00004496"/>
    </source>
</evidence>
<accession>A0A8S2U3G1</accession>
<dbReference type="SUPFAM" id="SSF47220">
    <property type="entry name" value="alpha-catenin/vinculin-like"/>
    <property type="match status" value="1"/>
</dbReference>
<feature type="non-terminal residue" evidence="5">
    <location>
        <position position="85"/>
    </location>
</feature>
<evidence type="ECO:0000259" key="3">
    <source>
        <dbReference type="Pfam" id="PF08913"/>
    </source>
</evidence>
<dbReference type="PANTHER" id="PTHR19981:SF1">
    <property type="entry name" value="RHEA, ISOFORM B"/>
    <property type="match status" value="1"/>
</dbReference>
<dbReference type="GO" id="GO:0098609">
    <property type="term" value="P:cell-cell adhesion"/>
    <property type="evidence" value="ECO:0007669"/>
    <property type="project" value="TreeGrafter"/>
</dbReference>
<feature type="domain" description="Vinculin-binding site-containing" evidence="3">
    <location>
        <begin position="3"/>
        <end position="63"/>
    </location>
</feature>
<dbReference type="Proteomes" id="UP000681967">
    <property type="component" value="Unassembled WGS sequence"/>
</dbReference>
<dbReference type="InterPro" id="IPR036723">
    <property type="entry name" value="Alpha-catenin/vinculin-like_sf"/>
</dbReference>
<proteinExistence type="predicted"/>